<dbReference type="InterPro" id="IPR001387">
    <property type="entry name" value="Cro/C1-type_HTH"/>
</dbReference>
<organism evidence="2 3">
    <name type="scientific">Microvirga mediterraneensis</name>
    <dbReference type="NCBI Taxonomy" id="2754695"/>
    <lineage>
        <taxon>Bacteria</taxon>
        <taxon>Pseudomonadati</taxon>
        <taxon>Pseudomonadota</taxon>
        <taxon>Alphaproteobacteria</taxon>
        <taxon>Hyphomicrobiales</taxon>
        <taxon>Methylobacteriaceae</taxon>
        <taxon>Microvirga</taxon>
    </lineage>
</organism>
<dbReference type="Gene3D" id="1.10.260.40">
    <property type="entry name" value="lambda repressor-like DNA-binding domains"/>
    <property type="match status" value="1"/>
</dbReference>
<dbReference type="CDD" id="cd00093">
    <property type="entry name" value="HTH_XRE"/>
    <property type="match status" value="1"/>
</dbReference>
<accession>A0A838BSP6</accession>
<dbReference type="SMART" id="SM00530">
    <property type="entry name" value="HTH_XRE"/>
    <property type="match status" value="1"/>
</dbReference>
<dbReference type="InterPro" id="IPR010982">
    <property type="entry name" value="Lambda_DNA-bd_dom_sf"/>
</dbReference>
<gene>
    <name evidence="2" type="ORF">H0S73_20310</name>
</gene>
<protein>
    <submittedName>
        <fullName evidence="2">Helix-turn-helix transcriptional regulator</fullName>
    </submittedName>
</protein>
<dbReference type="SUPFAM" id="SSF47413">
    <property type="entry name" value="lambda repressor-like DNA-binding domains"/>
    <property type="match status" value="1"/>
</dbReference>
<sequence length="79" mass="8793">MDKSLYTGRSKRFCELLIAARKTAGLTQTELAKRIGVDQVFISKYENGDRRLDVLEFLTIAEASNINPASVMQALKSIS</sequence>
<dbReference type="GO" id="GO:0003677">
    <property type="term" value="F:DNA binding"/>
    <property type="evidence" value="ECO:0007669"/>
    <property type="project" value="InterPro"/>
</dbReference>
<evidence type="ECO:0000313" key="2">
    <source>
        <dbReference type="EMBL" id="MBA1158451.1"/>
    </source>
</evidence>
<dbReference type="EMBL" id="JACDXJ010000001">
    <property type="protein sequence ID" value="MBA1158451.1"/>
    <property type="molecule type" value="Genomic_DNA"/>
</dbReference>
<dbReference type="Pfam" id="PF01381">
    <property type="entry name" value="HTH_3"/>
    <property type="match status" value="1"/>
</dbReference>
<keyword evidence="3" id="KW-1185">Reference proteome</keyword>
<proteinExistence type="predicted"/>
<reference evidence="2 3" key="1">
    <citation type="submission" date="2020-07" db="EMBL/GenBank/DDBJ databases">
        <title>Draft genome and description of Microvirga mediterraneensis Marseille-Q2068 sp. nov.</title>
        <authorList>
            <person name="Boxberger M."/>
        </authorList>
    </citation>
    <scope>NUCLEOTIDE SEQUENCE [LARGE SCALE GENOMIC DNA]</scope>
    <source>
        <strain evidence="2 3">Marseille-Q2068</strain>
    </source>
</reference>
<dbReference type="Proteomes" id="UP000572984">
    <property type="component" value="Unassembled WGS sequence"/>
</dbReference>
<comment type="caution">
    <text evidence="2">The sequence shown here is derived from an EMBL/GenBank/DDBJ whole genome shotgun (WGS) entry which is preliminary data.</text>
</comment>
<evidence type="ECO:0000313" key="3">
    <source>
        <dbReference type="Proteomes" id="UP000572984"/>
    </source>
</evidence>
<name>A0A838BSP6_9HYPH</name>
<feature type="domain" description="HTH cro/C1-type" evidence="1">
    <location>
        <begin position="17"/>
        <end position="71"/>
    </location>
</feature>
<evidence type="ECO:0000259" key="1">
    <source>
        <dbReference type="PROSITE" id="PS50943"/>
    </source>
</evidence>
<dbReference type="AlphaFoldDB" id="A0A838BSP6"/>
<dbReference type="PROSITE" id="PS50943">
    <property type="entry name" value="HTH_CROC1"/>
    <property type="match status" value="1"/>
</dbReference>